<dbReference type="InterPro" id="IPR000032">
    <property type="entry name" value="HPr-like"/>
</dbReference>
<dbReference type="NCBIfam" id="TIGR01003">
    <property type="entry name" value="PTS_HPr_family"/>
    <property type="match status" value="1"/>
</dbReference>
<keyword evidence="2" id="KW-0963">Cytoplasm</keyword>
<sequence length="85" mass="9290">MKSFNYVINDELGLHARPAGMLAKEAKKFQSKITITKESKTVSATQLMMIMSLGVKKGAEVTVTVDGADEDEACAAMETFFKENL</sequence>
<comment type="subcellular location">
    <subcellularLocation>
        <location evidence="1">Cytoplasm</location>
    </subcellularLocation>
</comment>
<dbReference type="GO" id="GO:0009401">
    <property type="term" value="P:phosphoenolpyruvate-dependent sugar phosphotransferase system"/>
    <property type="evidence" value="ECO:0007669"/>
    <property type="project" value="UniProtKB-KW"/>
</dbReference>
<dbReference type="PANTHER" id="PTHR33705">
    <property type="entry name" value="PHOSPHOCARRIER PROTEIN HPR"/>
    <property type="match status" value="1"/>
</dbReference>
<dbReference type="AlphaFoldDB" id="A0A9D1JEW8"/>
<evidence type="ECO:0000256" key="1">
    <source>
        <dbReference type="ARBA" id="ARBA00004496"/>
    </source>
</evidence>
<dbReference type="CDD" id="cd00367">
    <property type="entry name" value="PTS-HPr_like"/>
    <property type="match status" value="1"/>
</dbReference>
<evidence type="ECO:0000259" key="4">
    <source>
        <dbReference type="PROSITE" id="PS51350"/>
    </source>
</evidence>
<keyword evidence="3" id="KW-0598">Phosphotransferase system</keyword>
<dbReference type="InterPro" id="IPR035895">
    <property type="entry name" value="HPr-like_sf"/>
</dbReference>
<dbReference type="GO" id="GO:0005737">
    <property type="term" value="C:cytoplasm"/>
    <property type="evidence" value="ECO:0007669"/>
    <property type="project" value="UniProtKB-SubCell"/>
</dbReference>
<comment type="caution">
    <text evidence="5">The sequence shown here is derived from an EMBL/GenBank/DDBJ whole genome shotgun (WGS) entry which is preliminary data.</text>
</comment>
<evidence type="ECO:0000256" key="3">
    <source>
        <dbReference type="ARBA" id="ARBA00022683"/>
    </source>
</evidence>
<name>A0A9D1JEW8_9FIRM</name>
<dbReference type="PANTHER" id="PTHR33705:SF2">
    <property type="entry name" value="PHOSPHOCARRIER PROTEIN NPR"/>
    <property type="match status" value="1"/>
</dbReference>
<organism evidence="5 6">
    <name type="scientific">Candidatus Egerieimonas intestinavium</name>
    <dbReference type="NCBI Taxonomy" id="2840777"/>
    <lineage>
        <taxon>Bacteria</taxon>
        <taxon>Bacillati</taxon>
        <taxon>Bacillota</taxon>
        <taxon>Clostridia</taxon>
        <taxon>Lachnospirales</taxon>
        <taxon>Lachnospiraceae</taxon>
        <taxon>Lachnospiraceae incertae sedis</taxon>
        <taxon>Candidatus Egerieimonas</taxon>
    </lineage>
</organism>
<accession>A0A9D1JEW8</accession>
<evidence type="ECO:0000313" key="5">
    <source>
        <dbReference type="EMBL" id="HIR92319.1"/>
    </source>
</evidence>
<reference evidence="5" key="1">
    <citation type="submission" date="2020-10" db="EMBL/GenBank/DDBJ databases">
        <authorList>
            <person name="Gilroy R."/>
        </authorList>
    </citation>
    <scope>NUCLEOTIDE SEQUENCE</scope>
    <source>
        <strain evidence="5">ChiSxjej1B13-7041</strain>
    </source>
</reference>
<protein>
    <submittedName>
        <fullName evidence="5">HPr family phosphocarrier protein</fullName>
    </submittedName>
</protein>
<proteinExistence type="predicted"/>
<dbReference type="EMBL" id="DVHU01000023">
    <property type="protein sequence ID" value="HIR92319.1"/>
    <property type="molecule type" value="Genomic_DNA"/>
</dbReference>
<dbReference type="SUPFAM" id="SSF55594">
    <property type="entry name" value="HPr-like"/>
    <property type="match status" value="1"/>
</dbReference>
<dbReference type="Pfam" id="PF00381">
    <property type="entry name" value="PTS-HPr"/>
    <property type="match status" value="1"/>
</dbReference>
<gene>
    <name evidence="5" type="ORF">IAB98_02710</name>
</gene>
<evidence type="ECO:0000256" key="2">
    <source>
        <dbReference type="ARBA" id="ARBA00022490"/>
    </source>
</evidence>
<evidence type="ECO:0000313" key="6">
    <source>
        <dbReference type="Proteomes" id="UP000886841"/>
    </source>
</evidence>
<dbReference type="PRINTS" id="PR00107">
    <property type="entry name" value="PHOSPHOCPHPR"/>
</dbReference>
<dbReference type="InterPro" id="IPR050399">
    <property type="entry name" value="HPr"/>
</dbReference>
<dbReference type="PROSITE" id="PS51350">
    <property type="entry name" value="PTS_HPR_DOM"/>
    <property type="match status" value="1"/>
</dbReference>
<reference evidence="5" key="2">
    <citation type="journal article" date="2021" name="PeerJ">
        <title>Extensive microbial diversity within the chicken gut microbiome revealed by metagenomics and culture.</title>
        <authorList>
            <person name="Gilroy R."/>
            <person name="Ravi A."/>
            <person name="Getino M."/>
            <person name="Pursley I."/>
            <person name="Horton D.L."/>
            <person name="Alikhan N.F."/>
            <person name="Baker D."/>
            <person name="Gharbi K."/>
            <person name="Hall N."/>
            <person name="Watson M."/>
            <person name="Adriaenssens E.M."/>
            <person name="Foster-Nyarko E."/>
            <person name="Jarju S."/>
            <person name="Secka A."/>
            <person name="Antonio M."/>
            <person name="Oren A."/>
            <person name="Chaudhuri R.R."/>
            <person name="La Ragione R."/>
            <person name="Hildebrand F."/>
            <person name="Pallen M.J."/>
        </authorList>
    </citation>
    <scope>NUCLEOTIDE SEQUENCE</scope>
    <source>
        <strain evidence="5">ChiSxjej1B13-7041</strain>
    </source>
</reference>
<dbReference type="Proteomes" id="UP000886841">
    <property type="component" value="Unassembled WGS sequence"/>
</dbReference>
<dbReference type="Gene3D" id="3.30.1340.10">
    <property type="entry name" value="HPr-like"/>
    <property type="match status" value="1"/>
</dbReference>
<feature type="domain" description="HPr" evidence="4">
    <location>
        <begin position="1"/>
        <end position="85"/>
    </location>
</feature>